<feature type="coiled-coil region" evidence="6">
    <location>
        <begin position="485"/>
        <end position="562"/>
    </location>
</feature>
<keyword evidence="2" id="KW-1003">Cell membrane</keyword>
<evidence type="ECO:0000313" key="9">
    <source>
        <dbReference type="EMBL" id="GFP76007.1"/>
    </source>
</evidence>
<dbReference type="InterPro" id="IPR003838">
    <property type="entry name" value="ABC3_permease_C"/>
</dbReference>
<reference evidence="9 10" key="1">
    <citation type="submission" date="2020-07" db="EMBL/GenBank/DDBJ databases">
        <title>A new beta-1,3-glucan-decomposing anaerobic bacterium isolated from anoxic soil subjected to biological soil disinfestation.</title>
        <authorList>
            <person name="Ueki A."/>
            <person name="Tonouchi A."/>
        </authorList>
    </citation>
    <scope>NUCLEOTIDE SEQUENCE [LARGE SCALE GENOMIC DNA]</scope>
    <source>
        <strain evidence="9 10">TW1</strain>
    </source>
</reference>
<comment type="caution">
    <text evidence="9">The sequence shown here is derived from an EMBL/GenBank/DDBJ whole genome shotgun (WGS) entry which is preliminary data.</text>
</comment>
<feature type="transmembrane region" description="Helical" evidence="7">
    <location>
        <begin position="20"/>
        <end position="37"/>
    </location>
</feature>
<dbReference type="Proteomes" id="UP000580568">
    <property type="component" value="Unassembled WGS sequence"/>
</dbReference>
<evidence type="ECO:0000256" key="2">
    <source>
        <dbReference type="ARBA" id="ARBA00022475"/>
    </source>
</evidence>
<dbReference type="EMBL" id="BLZR01000001">
    <property type="protein sequence ID" value="GFP76007.1"/>
    <property type="molecule type" value="Genomic_DNA"/>
</dbReference>
<name>A0A6V8SFQ3_9CLOT</name>
<feature type="transmembrane region" description="Helical" evidence="7">
    <location>
        <begin position="591"/>
        <end position="612"/>
    </location>
</feature>
<feature type="domain" description="ABC3 transporter permease C-terminal" evidence="8">
    <location>
        <begin position="991"/>
        <end position="1102"/>
    </location>
</feature>
<evidence type="ECO:0000256" key="6">
    <source>
        <dbReference type="SAM" id="Coils"/>
    </source>
</evidence>
<dbReference type="GO" id="GO:0005886">
    <property type="term" value="C:plasma membrane"/>
    <property type="evidence" value="ECO:0007669"/>
    <property type="project" value="UniProtKB-SubCell"/>
</dbReference>
<feature type="transmembrane region" description="Helical" evidence="7">
    <location>
        <begin position="988"/>
        <end position="1007"/>
    </location>
</feature>
<evidence type="ECO:0000256" key="7">
    <source>
        <dbReference type="SAM" id="Phobius"/>
    </source>
</evidence>
<proteinExistence type="predicted"/>
<dbReference type="RefSeq" id="WP_183277467.1">
    <property type="nucleotide sequence ID" value="NZ_BLZR01000001.1"/>
</dbReference>
<protein>
    <recommendedName>
        <fullName evidence="8">ABC3 transporter permease C-terminal domain-containing protein</fullName>
    </recommendedName>
</protein>
<dbReference type="PANTHER" id="PTHR30287:SF1">
    <property type="entry name" value="INNER MEMBRANE PROTEIN"/>
    <property type="match status" value="1"/>
</dbReference>
<keyword evidence="4 7" id="KW-1133">Transmembrane helix</keyword>
<feature type="domain" description="ABC3 transporter permease C-terminal" evidence="8">
    <location>
        <begin position="591"/>
        <end position="702"/>
    </location>
</feature>
<feature type="coiled-coil region" evidence="6">
    <location>
        <begin position="253"/>
        <end position="287"/>
    </location>
</feature>
<keyword evidence="6" id="KW-0175">Coiled coil</keyword>
<feature type="transmembrane region" description="Helical" evidence="7">
    <location>
        <begin position="679"/>
        <end position="705"/>
    </location>
</feature>
<feature type="transmembrane region" description="Helical" evidence="7">
    <location>
        <begin position="1041"/>
        <end position="1061"/>
    </location>
</feature>
<feature type="transmembrane region" description="Helical" evidence="7">
    <location>
        <begin position="757"/>
        <end position="777"/>
    </location>
</feature>
<evidence type="ECO:0000313" key="10">
    <source>
        <dbReference type="Proteomes" id="UP000580568"/>
    </source>
</evidence>
<keyword evidence="3 7" id="KW-0812">Transmembrane</keyword>
<dbReference type="InterPro" id="IPR038766">
    <property type="entry name" value="Membrane_comp_ABC_pdt"/>
</dbReference>
<evidence type="ECO:0000256" key="4">
    <source>
        <dbReference type="ARBA" id="ARBA00022989"/>
    </source>
</evidence>
<accession>A0A6V8SFQ3</accession>
<sequence length="1117" mass="124539">MKKTFFKNLFRDIRKTLSRFLSIVIIIAVGVSFYAGVRATSPDMKASADSYFSSNNLMDFKLISTLGLTKDDLEEVKKQKGVTAAEGSYSLDAVIVKEDHSLVLNINTLPSESGINSIKLVEGRRPNNNTEAIAEDRFLKENNLKIGDKIKLQSGNDTNIEDKLNNTEFEIVGSAKSPIYASGQRQLSSVGNGSVRGFVYILPEVFKSEVFTEIYVRAESAESKNSLLNNEKYKEVISSLEKDFKTLGLKRSEVRYADVMKTAEDKLKEAEDKLNSSKQEAADKFADAHKKLEDGRIKLDQGKAELKKNEDLYNKKISDGEKQIADGKKAIQDGETKLNESSAEIENGKIAIAAGKKQLEDGLLKISEGKKLAADGISNGMQAQLTTLKESLDKDPTNPMLIMQYNTLNQAFNNGIKGKDFDSMYGFLNSSGMLAQMPNAKELTDTKAKFDSGIAEINTQKAVITTKENELLSGEKQLLAGRSELESSKKKIADAEVELNKGKAEGITKLNDAKKKLADGEKDLEENTLKLKDEEDKANNKIKDAENEIQKNRDKLKEIKNPEWYVLGRSQNVGYENYRQDSDRIDNIGKAFPLIFFLVAALVSLTTMTRMVQENRIEIGTFKALGYSRAAIVAHYLIYSLSASVLGSVIGVSFGFKLFPPLIMNAYTSLYAIPNSLTPFNTILAVEACLIAILFTTVAAVAATLDELREVPASLLRPKPPKSGKKILLEQLPFIWKRLSFTRKVTARNIFRYKQRFFMTVIGIAACTGLMITGYGLKDGILGAVEKQFNDIYIYDMQTSLTQNVDNDEKKNIEEKIASNQNIKSILFTYSKNATIKKADSSNEDAYIVVPEKSDTLNNYINLSKKGKKLQLTDDGVIITEKLSKLVNKKVGDVIEITVNDKVMKAKVAAITEHYVQHYIYMSSNYYKELSGEDVKYSGFFALIKDKSKDTENKLAEDFNTIDKVGSTSFKNSTHLDFNKSMNSINSVVLILIASAGVLAFVVIYNLTNINISERRRELATIKLLGFYNHELAAYIYRENMILTVIGSIAGIAVGILINNFVVSAAETNVIMFLRTIKPIYFLYSVLLTIMFSIIVNLAMYKRFDKIDMIESLKNAE</sequence>
<dbReference type="Pfam" id="PF02687">
    <property type="entry name" value="FtsX"/>
    <property type="match status" value="2"/>
</dbReference>
<organism evidence="9 10">
    <name type="scientific">Clostridium fungisolvens</name>
    <dbReference type="NCBI Taxonomy" id="1604897"/>
    <lineage>
        <taxon>Bacteria</taxon>
        <taxon>Bacillati</taxon>
        <taxon>Bacillota</taxon>
        <taxon>Clostridia</taxon>
        <taxon>Eubacteriales</taxon>
        <taxon>Clostridiaceae</taxon>
        <taxon>Clostridium</taxon>
    </lineage>
</organism>
<evidence type="ECO:0000256" key="5">
    <source>
        <dbReference type="ARBA" id="ARBA00023136"/>
    </source>
</evidence>
<dbReference type="PANTHER" id="PTHR30287">
    <property type="entry name" value="MEMBRANE COMPONENT OF PREDICTED ABC SUPERFAMILY METABOLITE UPTAKE TRANSPORTER"/>
    <property type="match status" value="1"/>
</dbReference>
<gene>
    <name evidence="9" type="ORF">bsdtw1_02101</name>
</gene>
<evidence type="ECO:0000256" key="1">
    <source>
        <dbReference type="ARBA" id="ARBA00004651"/>
    </source>
</evidence>
<keyword evidence="5 7" id="KW-0472">Membrane</keyword>
<evidence type="ECO:0000256" key="3">
    <source>
        <dbReference type="ARBA" id="ARBA00022692"/>
    </source>
</evidence>
<evidence type="ECO:0000259" key="8">
    <source>
        <dbReference type="Pfam" id="PF02687"/>
    </source>
</evidence>
<keyword evidence="10" id="KW-1185">Reference proteome</keyword>
<feature type="transmembrane region" description="Helical" evidence="7">
    <location>
        <begin position="633"/>
        <end position="659"/>
    </location>
</feature>
<dbReference type="AlphaFoldDB" id="A0A6V8SFQ3"/>
<feature type="transmembrane region" description="Helical" evidence="7">
    <location>
        <begin position="1081"/>
        <end position="1101"/>
    </location>
</feature>
<comment type="subcellular location">
    <subcellularLocation>
        <location evidence="1">Cell membrane</location>
        <topology evidence="1">Multi-pass membrane protein</topology>
    </subcellularLocation>
</comment>